<evidence type="ECO:0000313" key="3">
    <source>
        <dbReference type="Proteomes" id="UP000663826"/>
    </source>
</evidence>
<sequence>MSAPLSSLPAGTYTLKNVSTGTVLDSYYGKADEGNPVNGYQPHGGPNQQWKLEWTGTGSEFTLRNVKNQNYLSYGRAQNSERVVTSKTPKSWYILVADKHYSIASKESPLYVVDVTESNPENETPCILYNNNATDNQKWQFHKV</sequence>
<accession>A0A8H3BBE3</accession>
<dbReference type="InterPro" id="IPR000772">
    <property type="entry name" value="Ricin_B_lectin"/>
</dbReference>
<dbReference type="Pfam" id="PF14200">
    <property type="entry name" value="RicinB_lectin_2"/>
    <property type="match status" value="1"/>
</dbReference>
<proteinExistence type="predicted"/>
<dbReference type="Gene3D" id="2.80.10.50">
    <property type="match status" value="1"/>
</dbReference>
<dbReference type="InterPro" id="IPR035992">
    <property type="entry name" value="Ricin_B-like_lectins"/>
</dbReference>
<gene>
    <name evidence="2" type="ORF">RDB_LOCUS80381</name>
</gene>
<dbReference type="CDD" id="cd23455">
    <property type="entry name" value="beta-trefoil_Ricin_RSA"/>
    <property type="match status" value="1"/>
</dbReference>
<dbReference type="AlphaFoldDB" id="A0A8H3BBE3"/>
<name>A0A8H3BBE3_9AGAM</name>
<comment type="caution">
    <text evidence="2">The sequence shown here is derived from an EMBL/GenBank/DDBJ whole genome shotgun (WGS) entry which is preliminary data.</text>
</comment>
<evidence type="ECO:0000313" key="2">
    <source>
        <dbReference type="EMBL" id="CAE6452377.1"/>
    </source>
</evidence>
<reference evidence="2" key="1">
    <citation type="submission" date="2021-01" db="EMBL/GenBank/DDBJ databases">
        <authorList>
            <person name="Kaushik A."/>
        </authorList>
    </citation>
    <scope>NUCLEOTIDE SEQUENCE</scope>
    <source>
        <strain evidence="2">AG1-1B</strain>
    </source>
</reference>
<dbReference type="Proteomes" id="UP000663826">
    <property type="component" value="Unassembled WGS sequence"/>
</dbReference>
<evidence type="ECO:0000259" key="1">
    <source>
        <dbReference type="Pfam" id="PF14200"/>
    </source>
</evidence>
<protein>
    <recommendedName>
        <fullName evidence="1">Ricin B lectin domain-containing protein</fullName>
    </recommendedName>
</protein>
<organism evidence="2 3">
    <name type="scientific">Rhizoctonia solani</name>
    <dbReference type="NCBI Taxonomy" id="456999"/>
    <lineage>
        <taxon>Eukaryota</taxon>
        <taxon>Fungi</taxon>
        <taxon>Dikarya</taxon>
        <taxon>Basidiomycota</taxon>
        <taxon>Agaricomycotina</taxon>
        <taxon>Agaricomycetes</taxon>
        <taxon>Cantharellales</taxon>
        <taxon>Ceratobasidiaceae</taxon>
        <taxon>Rhizoctonia</taxon>
    </lineage>
</organism>
<dbReference type="EMBL" id="CAJMWQ010001484">
    <property type="protein sequence ID" value="CAE6452377.1"/>
    <property type="molecule type" value="Genomic_DNA"/>
</dbReference>
<feature type="domain" description="Ricin B lectin" evidence="1">
    <location>
        <begin position="47"/>
        <end position="129"/>
    </location>
</feature>
<dbReference type="SUPFAM" id="SSF50370">
    <property type="entry name" value="Ricin B-like lectins"/>
    <property type="match status" value="1"/>
</dbReference>